<sequence length="92" mass="10288">LRQINGGRWHFSRSHVSVRNFSANHVFPEQRESCFGDVALSALVALRCVAACVAVTKVESRHRSFKMQCTSPDTLALSCHGKTINNIISFQR</sequence>
<feature type="non-terminal residue" evidence="1">
    <location>
        <position position="1"/>
    </location>
</feature>
<evidence type="ECO:0000313" key="2">
    <source>
        <dbReference type="Proteomes" id="UP000054843"/>
    </source>
</evidence>
<dbReference type="EMBL" id="JYDO01000117">
    <property type="protein sequence ID" value="KRZ70273.1"/>
    <property type="molecule type" value="Genomic_DNA"/>
</dbReference>
<reference evidence="1 2" key="1">
    <citation type="submission" date="2015-01" db="EMBL/GenBank/DDBJ databases">
        <title>Evolution of Trichinella species and genotypes.</title>
        <authorList>
            <person name="Korhonen P.K."/>
            <person name="Edoardo P."/>
            <person name="Giuseppe L.R."/>
            <person name="Gasser R.B."/>
        </authorList>
    </citation>
    <scope>NUCLEOTIDE SEQUENCE [LARGE SCALE GENOMIC DNA]</scope>
    <source>
        <strain evidence="1">ISS1980</strain>
    </source>
</reference>
<comment type="caution">
    <text evidence="1">The sequence shown here is derived from an EMBL/GenBank/DDBJ whole genome shotgun (WGS) entry which is preliminary data.</text>
</comment>
<organism evidence="1 2">
    <name type="scientific">Trichinella papuae</name>
    <dbReference type="NCBI Taxonomy" id="268474"/>
    <lineage>
        <taxon>Eukaryota</taxon>
        <taxon>Metazoa</taxon>
        <taxon>Ecdysozoa</taxon>
        <taxon>Nematoda</taxon>
        <taxon>Enoplea</taxon>
        <taxon>Dorylaimia</taxon>
        <taxon>Trichinellida</taxon>
        <taxon>Trichinellidae</taxon>
        <taxon>Trichinella</taxon>
    </lineage>
</organism>
<gene>
    <name evidence="1" type="ORF">T10_12205</name>
</gene>
<protein>
    <submittedName>
        <fullName evidence="1">Uncharacterized protein</fullName>
    </submittedName>
</protein>
<evidence type="ECO:0000313" key="1">
    <source>
        <dbReference type="EMBL" id="KRZ70273.1"/>
    </source>
</evidence>
<accession>A0A0V1MEH8</accession>
<name>A0A0V1MEH8_9BILA</name>
<proteinExistence type="predicted"/>
<dbReference type="Proteomes" id="UP000054843">
    <property type="component" value="Unassembled WGS sequence"/>
</dbReference>
<keyword evidence="2" id="KW-1185">Reference proteome</keyword>
<dbReference type="AlphaFoldDB" id="A0A0V1MEH8"/>